<gene>
    <name evidence="1" type="ORF">KK083_25565</name>
</gene>
<dbReference type="RefSeq" id="WP_254168781.1">
    <property type="nucleotide sequence ID" value="NZ_JAHESF010000038.1"/>
</dbReference>
<reference evidence="1 2" key="1">
    <citation type="submission" date="2021-05" db="EMBL/GenBank/DDBJ databases">
        <title>A Polyphasic approach of four new species of the genus Ohtaekwangia: Ohtaekwangia histidinii sp. nov., Ohtaekwangia cretensis sp. nov., Ohtaekwangia indiensis sp. nov., Ohtaekwangia reichenbachii sp. nov. from diverse environment.</title>
        <authorList>
            <person name="Octaviana S."/>
        </authorList>
    </citation>
    <scope>NUCLEOTIDE SEQUENCE [LARGE SCALE GENOMIC DNA]</scope>
    <source>
        <strain evidence="1 2">PWU4</strain>
    </source>
</reference>
<dbReference type="Proteomes" id="UP001319200">
    <property type="component" value="Unassembled WGS sequence"/>
</dbReference>
<organism evidence="1 2">
    <name type="scientific">Chryseosolibacter histidini</name>
    <dbReference type="NCBI Taxonomy" id="2782349"/>
    <lineage>
        <taxon>Bacteria</taxon>
        <taxon>Pseudomonadati</taxon>
        <taxon>Bacteroidota</taxon>
        <taxon>Cytophagia</taxon>
        <taxon>Cytophagales</taxon>
        <taxon>Chryseotaleaceae</taxon>
        <taxon>Chryseosolibacter</taxon>
    </lineage>
</organism>
<name>A0AAP2GLD8_9BACT</name>
<dbReference type="EMBL" id="JAHESF010000038">
    <property type="protein sequence ID" value="MBT1700281.1"/>
    <property type="molecule type" value="Genomic_DNA"/>
</dbReference>
<comment type="caution">
    <text evidence="1">The sequence shown here is derived from an EMBL/GenBank/DDBJ whole genome shotgun (WGS) entry which is preliminary data.</text>
</comment>
<protein>
    <submittedName>
        <fullName evidence="1">Uncharacterized protein</fullName>
    </submittedName>
</protein>
<keyword evidence="2" id="KW-1185">Reference proteome</keyword>
<evidence type="ECO:0000313" key="2">
    <source>
        <dbReference type="Proteomes" id="UP001319200"/>
    </source>
</evidence>
<accession>A0AAP2GLD8</accession>
<proteinExistence type="predicted"/>
<evidence type="ECO:0000313" key="1">
    <source>
        <dbReference type="EMBL" id="MBT1700281.1"/>
    </source>
</evidence>
<sequence length="92" mass="10503">MIKYNKANNPSKIVIPVSSPEEVLRYQQGIAGVLATIELRSITPALKEDIKVVYNLLDHMQCKDNLKQLLEAANIGAEKIERFRKIRNRGER</sequence>
<dbReference type="AlphaFoldDB" id="A0AAP2GLD8"/>